<protein>
    <submittedName>
        <fullName evidence="3">FixH family protein</fullName>
    </submittedName>
</protein>
<organism evidence="3 4">
    <name type="scientific">Svornostia abyssi</name>
    <dbReference type="NCBI Taxonomy" id="2898438"/>
    <lineage>
        <taxon>Bacteria</taxon>
        <taxon>Bacillati</taxon>
        <taxon>Actinomycetota</taxon>
        <taxon>Thermoleophilia</taxon>
        <taxon>Solirubrobacterales</taxon>
        <taxon>Baekduiaceae</taxon>
        <taxon>Svornostia</taxon>
    </lineage>
</organism>
<evidence type="ECO:0000313" key="3">
    <source>
        <dbReference type="EMBL" id="UUY02646.1"/>
    </source>
</evidence>
<feature type="signal peptide" evidence="2">
    <location>
        <begin position="1"/>
        <end position="26"/>
    </location>
</feature>
<reference evidence="4" key="1">
    <citation type="submission" date="2021-11" db="EMBL/GenBank/DDBJ databases">
        <title>Cultivation dependent microbiological survey of springs from the worlds oldest radium mine currently devoted to the extraction of radon-saturated water.</title>
        <authorList>
            <person name="Kapinusova G."/>
            <person name="Smrhova T."/>
            <person name="Strejcek M."/>
            <person name="Suman J."/>
            <person name="Jani K."/>
            <person name="Pajer P."/>
            <person name="Uhlik O."/>
        </authorList>
    </citation>
    <scope>NUCLEOTIDE SEQUENCE [LARGE SCALE GENOMIC DNA]</scope>
    <source>
        <strain evidence="4">J379</strain>
    </source>
</reference>
<keyword evidence="2" id="KW-0732">Signal</keyword>
<proteinExistence type="predicted"/>
<dbReference type="EMBL" id="CP088295">
    <property type="protein sequence ID" value="UUY02646.1"/>
    <property type="molecule type" value="Genomic_DNA"/>
</dbReference>
<evidence type="ECO:0000313" key="4">
    <source>
        <dbReference type="Proteomes" id="UP001058860"/>
    </source>
</evidence>
<gene>
    <name evidence="3" type="ORF">LRS13_18405</name>
</gene>
<dbReference type="RefSeq" id="WP_353863169.1">
    <property type="nucleotide sequence ID" value="NZ_CP088295.1"/>
</dbReference>
<accession>A0ABY5PDG8</accession>
<keyword evidence="4" id="KW-1185">Reference proteome</keyword>
<evidence type="ECO:0000256" key="2">
    <source>
        <dbReference type="SAM" id="SignalP"/>
    </source>
</evidence>
<dbReference type="Proteomes" id="UP001058860">
    <property type="component" value="Chromosome"/>
</dbReference>
<feature type="chain" id="PRO_5045661440" evidence="2">
    <location>
        <begin position="27"/>
        <end position="281"/>
    </location>
</feature>
<sequence length="281" mass="29383">MSAPVRLAAFAALLGAIFLAASFTGAAIDPEPRADENPPAHGGAQPAHGTAPQPVRGLAVSAGDLRLDLATPALAPDARSTLRFRVLNQDGAPVRDFDVEHERRMHLILVRRDMTGFQHLHPTMGADGTWSAPVRLGDAGSYRVFADFSHAGTARTLGADLRVSGAAVLRALPAPARTVSAGDGLRVTLAAPSLRAGREADLRFAISRDGDTVVPEPYLGARGHLVALREGDLAFLHVHPTAGDGAAFATTFPSAGRYRLFLQVKVDGAVRTAAFTVEVAG</sequence>
<feature type="region of interest" description="Disordered" evidence="1">
    <location>
        <begin position="29"/>
        <end position="55"/>
    </location>
</feature>
<name>A0ABY5PDG8_9ACTN</name>
<evidence type="ECO:0000256" key="1">
    <source>
        <dbReference type="SAM" id="MobiDB-lite"/>
    </source>
</evidence>